<evidence type="ECO:0000313" key="1">
    <source>
        <dbReference type="EMBL" id="EJT97907.1"/>
    </source>
</evidence>
<reference evidence="1 2" key="1">
    <citation type="journal article" date="2012" name="Science">
        <title>The Paleozoic origin of enzymatic lignin decomposition reconstructed from 31 fungal genomes.</title>
        <authorList>
            <person name="Floudas D."/>
            <person name="Binder M."/>
            <person name="Riley R."/>
            <person name="Barry K."/>
            <person name="Blanchette R.A."/>
            <person name="Henrissat B."/>
            <person name="Martinez A.T."/>
            <person name="Otillar R."/>
            <person name="Spatafora J.W."/>
            <person name="Yadav J.S."/>
            <person name="Aerts A."/>
            <person name="Benoit I."/>
            <person name="Boyd A."/>
            <person name="Carlson A."/>
            <person name="Copeland A."/>
            <person name="Coutinho P.M."/>
            <person name="de Vries R.P."/>
            <person name="Ferreira P."/>
            <person name="Findley K."/>
            <person name="Foster B."/>
            <person name="Gaskell J."/>
            <person name="Glotzer D."/>
            <person name="Gorecki P."/>
            <person name="Heitman J."/>
            <person name="Hesse C."/>
            <person name="Hori C."/>
            <person name="Igarashi K."/>
            <person name="Jurgens J.A."/>
            <person name="Kallen N."/>
            <person name="Kersten P."/>
            <person name="Kohler A."/>
            <person name="Kuees U."/>
            <person name="Kumar T.K.A."/>
            <person name="Kuo A."/>
            <person name="LaButti K."/>
            <person name="Larrondo L.F."/>
            <person name="Lindquist E."/>
            <person name="Ling A."/>
            <person name="Lombard V."/>
            <person name="Lucas S."/>
            <person name="Lundell T."/>
            <person name="Martin R."/>
            <person name="McLaughlin D.J."/>
            <person name="Morgenstern I."/>
            <person name="Morin E."/>
            <person name="Murat C."/>
            <person name="Nagy L.G."/>
            <person name="Nolan M."/>
            <person name="Ohm R.A."/>
            <person name="Patyshakuliyeva A."/>
            <person name="Rokas A."/>
            <person name="Ruiz-Duenas F.J."/>
            <person name="Sabat G."/>
            <person name="Salamov A."/>
            <person name="Samejima M."/>
            <person name="Schmutz J."/>
            <person name="Slot J.C."/>
            <person name="St John F."/>
            <person name="Stenlid J."/>
            <person name="Sun H."/>
            <person name="Sun S."/>
            <person name="Syed K."/>
            <person name="Tsang A."/>
            <person name="Wiebenga A."/>
            <person name="Young D."/>
            <person name="Pisabarro A."/>
            <person name="Eastwood D.C."/>
            <person name="Martin F."/>
            <person name="Cullen D."/>
            <person name="Grigoriev I.V."/>
            <person name="Hibbett D.S."/>
        </authorList>
    </citation>
    <scope>NUCLEOTIDE SEQUENCE [LARGE SCALE GENOMIC DNA]</scope>
    <source>
        <strain evidence="1 2">DJM-731 SS1</strain>
    </source>
</reference>
<dbReference type="HOGENOM" id="CLU_1938092_0_0_1"/>
<organism evidence="1 2">
    <name type="scientific">Dacryopinax primogenitus (strain DJM 731)</name>
    <name type="common">Brown rot fungus</name>
    <dbReference type="NCBI Taxonomy" id="1858805"/>
    <lineage>
        <taxon>Eukaryota</taxon>
        <taxon>Fungi</taxon>
        <taxon>Dikarya</taxon>
        <taxon>Basidiomycota</taxon>
        <taxon>Agaricomycotina</taxon>
        <taxon>Dacrymycetes</taxon>
        <taxon>Dacrymycetales</taxon>
        <taxon>Dacrymycetaceae</taxon>
        <taxon>Dacryopinax</taxon>
    </lineage>
</organism>
<keyword evidence="2" id="KW-1185">Reference proteome</keyword>
<dbReference type="RefSeq" id="XP_040624805.1">
    <property type="nucleotide sequence ID" value="XM_040769235.1"/>
</dbReference>
<name>M5G2B4_DACPD</name>
<dbReference type="AlphaFoldDB" id="M5G2B4"/>
<dbReference type="Proteomes" id="UP000030653">
    <property type="component" value="Unassembled WGS sequence"/>
</dbReference>
<dbReference type="EMBL" id="JH795875">
    <property type="protein sequence ID" value="EJT97907.1"/>
    <property type="molecule type" value="Genomic_DNA"/>
</dbReference>
<protein>
    <submittedName>
        <fullName evidence="1">Uncharacterized protein</fullName>
    </submittedName>
</protein>
<gene>
    <name evidence="1" type="ORF">DACRYDRAFT_111426</name>
</gene>
<sequence>MACTDGQEDAEDGPLMRALNAMELAQRIALSRLEAQMAQTYNLAAKSANALRGDGSSIRYEPVFSGRGGEDPGPHPLITSLTVIYTASTNVVAGWEAYYGLPRQGKGVALRDRQRLIAAYVGADPRLRVM</sequence>
<dbReference type="GeneID" id="63684297"/>
<evidence type="ECO:0000313" key="2">
    <source>
        <dbReference type="Proteomes" id="UP000030653"/>
    </source>
</evidence>
<proteinExistence type="predicted"/>
<accession>M5G2B4</accession>